<proteinExistence type="inferred from homology"/>
<dbReference type="PANTHER" id="PTHR37423">
    <property type="entry name" value="SOLUBLE LYTIC MUREIN TRANSGLYCOSYLASE-RELATED"/>
    <property type="match status" value="1"/>
</dbReference>
<protein>
    <submittedName>
        <fullName evidence="6">Transglycosylase SLT domain-containing protein</fullName>
    </submittedName>
</protein>
<dbReference type="InterPro" id="IPR023346">
    <property type="entry name" value="Lysozyme-like_dom_sf"/>
</dbReference>
<evidence type="ECO:0000256" key="2">
    <source>
        <dbReference type="ARBA" id="ARBA00009387"/>
    </source>
</evidence>
<dbReference type="PANTHER" id="PTHR37423:SF2">
    <property type="entry name" value="MEMBRANE-BOUND LYTIC MUREIN TRANSGLYCOSYLASE C"/>
    <property type="match status" value="1"/>
</dbReference>
<comment type="similarity">
    <text evidence="1">Belongs to the transglycosylase Slt family.</text>
</comment>
<dbReference type="InterPro" id="IPR008258">
    <property type="entry name" value="Transglycosylase_SLT_dom_1"/>
</dbReference>
<reference evidence="6 7" key="1">
    <citation type="submission" date="2022-07" db="EMBL/GenBank/DDBJ databases">
        <authorList>
            <person name="Li W.-J."/>
            <person name="Deng Q.-Q."/>
        </authorList>
    </citation>
    <scope>NUCLEOTIDE SEQUENCE [LARGE SCALE GENOMIC DNA]</scope>
    <source>
        <strain evidence="6 7">SYSU M60028</strain>
    </source>
</reference>
<dbReference type="RefSeq" id="WP_254737847.1">
    <property type="nucleotide sequence ID" value="NZ_JANCLU010000001.1"/>
</dbReference>
<organism evidence="6 7">
    <name type="scientific">Alsobacter ponti</name>
    <dbReference type="NCBI Taxonomy" id="2962936"/>
    <lineage>
        <taxon>Bacteria</taxon>
        <taxon>Pseudomonadati</taxon>
        <taxon>Pseudomonadota</taxon>
        <taxon>Alphaproteobacteria</taxon>
        <taxon>Hyphomicrobiales</taxon>
        <taxon>Alsobacteraceae</taxon>
        <taxon>Alsobacter</taxon>
    </lineage>
</organism>
<keyword evidence="4" id="KW-0732">Signal</keyword>
<evidence type="ECO:0000313" key="6">
    <source>
        <dbReference type="EMBL" id="MCP8937170.1"/>
    </source>
</evidence>
<gene>
    <name evidence="6" type="ORF">NK718_01445</name>
</gene>
<feature type="signal peptide" evidence="4">
    <location>
        <begin position="1"/>
        <end position="24"/>
    </location>
</feature>
<feature type="chain" id="PRO_5045136303" evidence="4">
    <location>
        <begin position="25"/>
        <end position="207"/>
    </location>
</feature>
<accession>A0ABT1L6X7</accession>
<evidence type="ECO:0000313" key="7">
    <source>
        <dbReference type="Proteomes" id="UP001205890"/>
    </source>
</evidence>
<comment type="caution">
    <text evidence="6">The sequence shown here is derived from an EMBL/GenBank/DDBJ whole genome shotgun (WGS) entry which is preliminary data.</text>
</comment>
<evidence type="ECO:0000256" key="4">
    <source>
        <dbReference type="SAM" id="SignalP"/>
    </source>
</evidence>
<dbReference type="Pfam" id="PF01464">
    <property type="entry name" value="SLT"/>
    <property type="match status" value="1"/>
</dbReference>
<dbReference type="SUPFAM" id="SSF53955">
    <property type="entry name" value="Lysozyme-like"/>
    <property type="match status" value="1"/>
</dbReference>
<evidence type="ECO:0000256" key="1">
    <source>
        <dbReference type="ARBA" id="ARBA00007734"/>
    </source>
</evidence>
<keyword evidence="7" id="KW-1185">Reference proteome</keyword>
<dbReference type="Proteomes" id="UP001205890">
    <property type="component" value="Unassembled WGS sequence"/>
</dbReference>
<sequence>MNVKFPTLPILFACAVVSAGPALAEGGESIANMQSMMGGVVPRTEAAAPETTGSLGVAASSPTAEPAGKVTRSRNGALGYVSGERSRFQDLIARHAAENGVPFALADAVVRIESRYNPGVTNGGAVGLMQIKPQTARGLGYEGGAAGLKQPETNIRYGMKYLAQAYRMSRGDTCATVMRYQSGHYATRLSGANRAYCAKARTIMAAN</sequence>
<dbReference type="EMBL" id="JANCLU010000001">
    <property type="protein sequence ID" value="MCP8937170.1"/>
    <property type="molecule type" value="Genomic_DNA"/>
</dbReference>
<evidence type="ECO:0000256" key="3">
    <source>
        <dbReference type="SAM" id="MobiDB-lite"/>
    </source>
</evidence>
<name>A0ABT1L6X7_9HYPH</name>
<evidence type="ECO:0000259" key="5">
    <source>
        <dbReference type="Pfam" id="PF01464"/>
    </source>
</evidence>
<feature type="region of interest" description="Disordered" evidence="3">
    <location>
        <begin position="46"/>
        <end position="71"/>
    </location>
</feature>
<dbReference type="Gene3D" id="1.10.530.10">
    <property type="match status" value="1"/>
</dbReference>
<comment type="similarity">
    <text evidence="2">Belongs to the virb1 family.</text>
</comment>
<feature type="domain" description="Transglycosylase SLT" evidence="5">
    <location>
        <begin position="91"/>
        <end position="189"/>
    </location>
</feature>